<dbReference type="InterPro" id="IPR003689">
    <property type="entry name" value="ZIP"/>
</dbReference>
<keyword evidence="7" id="KW-1185">Reference proteome</keyword>
<feature type="transmembrane region" description="Helical" evidence="5">
    <location>
        <begin position="6"/>
        <end position="27"/>
    </location>
</feature>
<feature type="transmembrane region" description="Helical" evidence="5">
    <location>
        <begin position="70"/>
        <end position="88"/>
    </location>
</feature>
<organism evidence="6 7">
    <name type="scientific">Hepatospora eriocheir</name>
    <dbReference type="NCBI Taxonomy" id="1081669"/>
    <lineage>
        <taxon>Eukaryota</taxon>
        <taxon>Fungi</taxon>
        <taxon>Fungi incertae sedis</taxon>
        <taxon>Microsporidia</taxon>
        <taxon>Hepatosporidae</taxon>
        <taxon>Hepatospora</taxon>
    </lineage>
</organism>
<evidence type="ECO:0000256" key="2">
    <source>
        <dbReference type="ARBA" id="ARBA00022692"/>
    </source>
</evidence>
<comment type="subcellular location">
    <subcellularLocation>
        <location evidence="1">Membrane</location>
        <topology evidence="1">Multi-pass membrane protein</topology>
    </subcellularLocation>
</comment>
<reference evidence="6 7" key="1">
    <citation type="journal article" date="2017" name="Environ. Microbiol.">
        <title>Decay of the glycolytic pathway and adaptation to intranuclear parasitism within Enterocytozoonidae microsporidia.</title>
        <authorList>
            <person name="Wiredu Boakye D."/>
            <person name="Jaroenlak P."/>
            <person name="Prachumwat A."/>
            <person name="Williams T.A."/>
            <person name="Bateman K.S."/>
            <person name="Itsathitphaisarn O."/>
            <person name="Sritunyalucksana K."/>
            <person name="Paszkiewicz K.H."/>
            <person name="Moore K.A."/>
            <person name="Stentiford G.D."/>
            <person name="Williams B.A."/>
        </authorList>
    </citation>
    <scope>NUCLEOTIDE SEQUENCE [LARGE SCALE GENOMIC DNA]</scope>
    <source>
        <strain evidence="6 7">GB1</strain>
    </source>
</reference>
<name>A0A1X0Q9R8_9MICR</name>
<evidence type="ECO:0000256" key="5">
    <source>
        <dbReference type="SAM" id="Phobius"/>
    </source>
</evidence>
<dbReference type="Pfam" id="PF02535">
    <property type="entry name" value="Zip"/>
    <property type="match status" value="1"/>
</dbReference>
<feature type="transmembrane region" description="Helical" evidence="5">
    <location>
        <begin position="200"/>
        <end position="221"/>
    </location>
</feature>
<comment type="caution">
    <text evidence="6">The sequence shown here is derived from an EMBL/GenBank/DDBJ whole genome shotgun (WGS) entry which is preliminary data.</text>
</comment>
<gene>
    <name evidence="6" type="ORF">HERIO_1555</name>
</gene>
<dbReference type="PANTHER" id="PTHR11040:SF44">
    <property type="entry name" value="PROTEIN ZNTC-RELATED"/>
    <property type="match status" value="1"/>
</dbReference>
<keyword evidence="3 5" id="KW-1133">Transmembrane helix</keyword>
<sequence>MSNHDSIIKTTVKAFTLIIVSMIAGLIPFKYKNIASAGGFFSFLTCFSSGFDMALAFVDIMPENNEHLTFLYAAITIIGLLMVENMFVHCSHSHHHHDKEINTLEEAHHHDVIETEKNENELVEEDDFNQHHFESLKDLKNPFQIGILLGALSLHSLLEGLDNHCNSTPIATVGLFMHKMTDSLSAGLALSKGTMSKGTALKFLFAFCCVTPLFMCIGASIRTYIDKTFLEPLLKGLSLGSLLYVIFFENIATKLHGKSVTKKLLFTLIGLLLGSFFIIKTHSQH</sequence>
<dbReference type="EMBL" id="LVKB01000082">
    <property type="protein sequence ID" value="ORD96506.1"/>
    <property type="molecule type" value="Genomic_DNA"/>
</dbReference>
<keyword evidence="4 5" id="KW-0472">Membrane</keyword>
<accession>A0A1X0Q9R8</accession>
<dbReference type="GO" id="GO:0005385">
    <property type="term" value="F:zinc ion transmembrane transporter activity"/>
    <property type="evidence" value="ECO:0007669"/>
    <property type="project" value="TreeGrafter"/>
</dbReference>
<dbReference type="AlphaFoldDB" id="A0A1X0Q9R8"/>
<dbReference type="GO" id="GO:0016020">
    <property type="term" value="C:membrane"/>
    <property type="evidence" value="ECO:0007669"/>
    <property type="project" value="UniProtKB-SubCell"/>
</dbReference>
<feature type="transmembrane region" description="Helical" evidence="5">
    <location>
        <begin position="39"/>
        <end position="58"/>
    </location>
</feature>
<feature type="transmembrane region" description="Helical" evidence="5">
    <location>
        <begin position="233"/>
        <end position="252"/>
    </location>
</feature>
<protein>
    <submittedName>
        <fullName evidence="6">Uncharacterized protein</fullName>
    </submittedName>
</protein>
<keyword evidence="2 5" id="KW-0812">Transmembrane</keyword>
<dbReference type="PANTHER" id="PTHR11040">
    <property type="entry name" value="ZINC/IRON TRANSPORTER"/>
    <property type="match status" value="1"/>
</dbReference>
<dbReference type="Proteomes" id="UP000192356">
    <property type="component" value="Unassembled WGS sequence"/>
</dbReference>
<dbReference type="VEuPathDB" id="MicrosporidiaDB:HERIO_1555"/>
<evidence type="ECO:0000256" key="1">
    <source>
        <dbReference type="ARBA" id="ARBA00004141"/>
    </source>
</evidence>
<proteinExistence type="predicted"/>
<evidence type="ECO:0000313" key="6">
    <source>
        <dbReference type="EMBL" id="ORD96506.1"/>
    </source>
</evidence>
<evidence type="ECO:0000256" key="3">
    <source>
        <dbReference type="ARBA" id="ARBA00022989"/>
    </source>
</evidence>
<dbReference type="VEuPathDB" id="MicrosporidiaDB:A0H76_3082"/>
<evidence type="ECO:0000256" key="4">
    <source>
        <dbReference type="ARBA" id="ARBA00023136"/>
    </source>
</evidence>
<feature type="transmembrane region" description="Helical" evidence="5">
    <location>
        <begin position="264"/>
        <end position="283"/>
    </location>
</feature>
<evidence type="ECO:0000313" key="7">
    <source>
        <dbReference type="Proteomes" id="UP000192356"/>
    </source>
</evidence>